<gene>
    <name evidence="1" type="ORF">M408DRAFT_325509</name>
</gene>
<name>A0A0C3BPC6_SERVB</name>
<keyword evidence="2" id="KW-1185">Reference proteome</keyword>
<protein>
    <submittedName>
        <fullName evidence="1">Uncharacterized protein</fullName>
    </submittedName>
</protein>
<dbReference type="AlphaFoldDB" id="A0A0C3BPC6"/>
<evidence type="ECO:0000313" key="1">
    <source>
        <dbReference type="EMBL" id="KIM33954.1"/>
    </source>
</evidence>
<reference evidence="1 2" key="1">
    <citation type="submission" date="2014-04" db="EMBL/GenBank/DDBJ databases">
        <authorList>
            <consortium name="DOE Joint Genome Institute"/>
            <person name="Kuo A."/>
            <person name="Zuccaro A."/>
            <person name="Kohler A."/>
            <person name="Nagy L.G."/>
            <person name="Floudas D."/>
            <person name="Copeland A."/>
            <person name="Barry K.W."/>
            <person name="Cichocki N."/>
            <person name="Veneault-Fourrey C."/>
            <person name="LaButti K."/>
            <person name="Lindquist E.A."/>
            <person name="Lipzen A."/>
            <person name="Lundell T."/>
            <person name="Morin E."/>
            <person name="Murat C."/>
            <person name="Sun H."/>
            <person name="Tunlid A."/>
            <person name="Henrissat B."/>
            <person name="Grigoriev I.V."/>
            <person name="Hibbett D.S."/>
            <person name="Martin F."/>
            <person name="Nordberg H.P."/>
            <person name="Cantor M.N."/>
            <person name="Hua S.X."/>
        </authorList>
    </citation>
    <scope>NUCLEOTIDE SEQUENCE [LARGE SCALE GENOMIC DNA]</scope>
    <source>
        <strain evidence="1 2">MAFF 305830</strain>
    </source>
</reference>
<dbReference type="EMBL" id="KN824277">
    <property type="protein sequence ID" value="KIM33954.1"/>
    <property type="molecule type" value="Genomic_DNA"/>
</dbReference>
<dbReference type="Proteomes" id="UP000054097">
    <property type="component" value="Unassembled WGS sequence"/>
</dbReference>
<dbReference type="OrthoDB" id="3267419at2759"/>
<organism evidence="1 2">
    <name type="scientific">Serendipita vermifera MAFF 305830</name>
    <dbReference type="NCBI Taxonomy" id="933852"/>
    <lineage>
        <taxon>Eukaryota</taxon>
        <taxon>Fungi</taxon>
        <taxon>Dikarya</taxon>
        <taxon>Basidiomycota</taxon>
        <taxon>Agaricomycotina</taxon>
        <taxon>Agaricomycetes</taxon>
        <taxon>Sebacinales</taxon>
        <taxon>Serendipitaceae</taxon>
        <taxon>Serendipita</taxon>
    </lineage>
</organism>
<evidence type="ECO:0000313" key="2">
    <source>
        <dbReference type="Proteomes" id="UP000054097"/>
    </source>
</evidence>
<sequence>MTSRQQIQRLRASILTDTSSLLLLPSKPRPSVNILTAFATQVALVCTGIRSAYLVDTLVLRLDRLPRFLEHLQRQSPFPLAICCADEQVFFVNTTLLASRICQNDLPRWISVTPPQPCQIPEPVSFKLLLNQLGHLSAGAICPLRAERPTDLIPLAAFLLEYPVAYVVETDTDPFLAHVLLDVYECTFDLEEERLPLVKFSVPAGCDIQDLTPSLQDRFQARIGLPIRVVRETVMFDRLAL</sequence>
<dbReference type="PANTHER" id="PTHR31366:SF2">
    <property type="entry name" value="UPF0739 PROTEIN C1ORF74"/>
    <property type="match status" value="1"/>
</dbReference>
<proteinExistence type="predicted"/>
<dbReference type="PANTHER" id="PTHR31366">
    <property type="entry name" value="UPF0739 PROTEIN C1ORF74"/>
    <property type="match status" value="1"/>
</dbReference>
<dbReference type="InterPro" id="IPR027850">
    <property type="entry name" value="DUF4504"/>
</dbReference>
<accession>A0A0C3BPC6</accession>
<reference evidence="2" key="2">
    <citation type="submission" date="2015-01" db="EMBL/GenBank/DDBJ databases">
        <title>Evolutionary Origins and Diversification of the Mycorrhizal Mutualists.</title>
        <authorList>
            <consortium name="DOE Joint Genome Institute"/>
            <consortium name="Mycorrhizal Genomics Consortium"/>
            <person name="Kohler A."/>
            <person name="Kuo A."/>
            <person name="Nagy L.G."/>
            <person name="Floudas D."/>
            <person name="Copeland A."/>
            <person name="Barry K.W."/>
            <person name="Cichocki N."/>
            <person name="Veneault-Fourrey C."/>
            <person name="LaButti K."/>
            <person name="Lindquist E.A."/>
            <person name="Lipzen A."/>
            <person name="Lundell T."/>
            <person name="Morin E."/>
            <person name="Murat C."/>
            <person name="Riley R."/>
            <person name="Ohm R."/>
            <person name="Sun H."/>
            <person name="Tunlid A."/>
            <person name="Henrissat B."/>
            <person name="Grigoriev I.V."/>
            <person name="Hibbett D.S."/>
            <person name="Martin F."/>
        </authorList>
    </citation>
    <scope>NUCLEOTIDE SEQUENCE [LARGE SCALE GENOMIC DNA]</scope>
    <source>
        <strain evidence="2">MAFF 305830</strain>
    </source>
</reference>
<dbReference type="HOGENOM" id="CLU_086728_0_0_1"/>